<dbReference type="Proteomes" id="UP000631521">
    <property type="component" value="Chromosome"/>
</dbReference>
<evidence type="ECO:0008006" key="3">
    <source>
        <dbReference type="Google" id="ProtNLM"/>
    </source>
</evidence>
<dbReference type="KEGG" id="phv:HU739_022935"/>
<accession>A0A9E6TGH6</accession>
<sequence length="99" mass="10426">MKKMTAEKNDLPVPVIIEPAEGATVGRRPLISGTAEPAGDIVEVFKVAGTQLLRATVAADGLWSGALENLATGQHTITAKLVRGNQSSAWSPQRSFTVE</sequence>
<dbReference type="EMBL" id="CP077091">
    <property type="protein sequence ID" value="QXI16729.1"/>
    <property type="molecule type" value="Genomic_DNA"/>
</dbReference>
<dbReference type="InterPro" id="IPR013783">
    <property type="entry name" value="Ig-like_fold"/>
</dbReference>
<proteinExistence type="predicted"/>
<name>A0A9E6TGH6_9PSED</name>
<dbReference type="Gene3D" id="2.60.40.10">
    <property type="entry name" value="Immunoglobulins"/>
    <property type="match status" value="1"/>
</dbReference>
<reference evidence="1 2" key="2">
    <citation type="journal article" date="2021" name="Microorganisms">
        <title>The Ever-Expanding Pseudomonas Genus: Description of 43 New Species and Partition of the Pseudomonas putida Group.</title>
        <authorList>
            <person name="Girard L."/>
            <person name="Lood C."/>
            <person name="Hofte M."/>
            <person name="Vandamme P."/>
            <person name="Rokni-Zadeh H."/>
            <person name="van Noort V."/>
            <person name="Lavigne R."/>
            <person name="De Mot R."/>
        </authorList>
    </citation>
    <scope>NUCLEOTIDE SEQUENCE [LARGE SCALE GENOMIC DNA]</scope>
    <source>
        <strain evidence="1 2">SWRI65</strain>
    </source>
</reference>
<reference evidence="1 2" key="1">
    <citation type="journal article" date="2020" name="Microorganisms">
        <title>Reliable Identification of Environmental Pseudomonas Isolates Using the rpoD Gene.</title>
        <authorList>
            <consortium name="The Broad Institute Genome Sequencing Platform"/>
            <person name="Girard L."/>
            <person name="Lood C."/>
            <person name="Rokni-Zadeh H."/>
            <person name="van Noort V."/>
            <person name="Lavigne R."/>
            <person name="De Mot R."/>
        </authorList>
    </citation>
    <scope>NUCLEOTIDE SEQUENCE [LARGE SCALE GENOMIC DNA]</scope>
    <source>
        <strain evidence="1 2">SWRI65</strain>
    </source>
</reference>
<dbReference type="Pfam" id="PF17957">
    <property type="entry name" value="Big_7"/>
    <property type="match status" value="1"/>
</dbReference>
<evidence type="ECO:0000313" key="2">
    <source>
        <dbReference type="Proteomes" id="UP000631521"/>
    </source>
</evidence>
<keyword evidence="2" id="KW-1185">Reference proteome</keyword>
<protein>
    <recommendedName>
        <fullName evidence="3">Bacterial Ig-like domain-containing protein</fullName>
    </recommendedName>
</protein>
<dbReference type="RefSeq" id="WP_186552219.1">
    <property type="nucleotide sequence ID" value="NZ_CP077091.1"/>
</dbReference>
<organism evidence="1 2">
    <name type="scientific">Pseudomonas hamedanensis</name>
    <dbReference type="NCBI Taxonomy" id="2745504"/>
    <lineage>
        <taxon>Bacteria</taxon>
        <taxon>Pseudomonadati</taxon>
        <taxon>Pseudomonadota</taxon>
        <taxon>Gammaproteobacteria</taxon>
        <taxon>Pseudomonadales</taxon>
        <taxon>Pseudomonadaceae</taxon>
        <taxon>Pseudomonas</taxon>
    </lineage>
</organism>
<dbReference type="AlphaFoldDB" id="A0A9E6TGH6"/>
<gene>
    <name evidence="1" type="ORF">HU739_022935</name>
</gene>
<evidence type="ECO:0000313" key="1">
    <source>
        <dbReference type="EMBL" id="QXI16729.1"/>
    </source>
</evidence>